<name>A0A6I6ES54_9CLOT</name>
<feature type="coiled-coil region" evidence="5">
    <location>
        <begin position="794"/>
        <end position="821"/>
    </location>
</feature>
<proteinExistence type="inferred from homology"/>
<dbReference type="GO" id="GO:0007155">
    <property type="term" value="P:cell adhesion"/>
    <property type="evidence" value="ECO:0007669"/>
    <property type="project" value="InterPro"/>
</dbReference>
<dbReference type="Pfam" id="PF07195">
    <property type="entry name" value="FliD_C"/>
    <property type="match status" value="1"/>
</dbReference>
<comment type="subunit">
    <text evidence="2 5">Homopentamer.</text>
</comment>
<evidence type="ECO:0000313" key="9">
    <source>
        <dbReference type="Proteomes" id="UP000422764"/>
    </source>
</evidence>
<dbReference type="EMBL" id="CP046522">
    <property type="protein sequence ID" value="QGU95060.1"/>
    <property type="molecule type" value="Genomic_DNA"/>
</dbReference>
<dbReference type="GO" id="GO:0005576">
    <property type="term" value="C:extracellular region"/>
    <property type="evidence" value="ECO:0007669"/>
    <property type="project" value="UniProtKB-SubCell"/>
</dbReference>
<sequence>MSSVTGNSLRITGMATGLDTDSMIKQLMQVEQIKVDRVNQQKQLLQWQQEAYRNIINGILDFKNKYFDVLSSNSIFSSTNFSASSVQNILGTSAVVTPGTDAKTGDYKVNVQQLASKAMYTGSANFNVATSSKSVYGIKIDDNNKNLKVGSETITIDTGRYNSLSELATNINTKLSDTKQAVVKNEKVYFVNKTNIVNNDSDLSVDNNEISVEYGGNIYKLQIDAGKYNPFELADKINSKIQSALADGSGNKFSVDNPNKKLVYNENNNSFEIQDQNGAKVGTNPVINYKLNGETVTDNQSYSGVFSDIGAVSIDYSVNTFSGNNSNPTTATTGSNILAYDEKIIKDFNDTFAVQVNGNEAVKITIAPVTIDPMDLENNALKNSINNALQANGLYDGAGSGDLFVDKIVDGKLVFKSTTGNQIRIKSDNDPASGSALSLLGVTENYELTQSTSQKMSDLINTSVSFKINNVDFNYDFSSNGADKDKTISEVLKDISSKANVDVQYSSLSKVFTMTSKKEGANEQITASDVSGSFIGTIFGEGDGTIAAGEVAGKDAIVKITEPGTAEQTVYKSSNSFTIDGVVYKLQSENAVGEYTTFTVSGDVDKAFDKIKTFIDDYNNLITGINAKLSEKKQYDYKPLTEAEKEEMSESQIEKWEGKAQEGLLRNDSVLQTMLSRLRSAFYDKVSQAGTNLWEVGLGTSSDISEKGVIKIDETKLKKALKDDPNKVMDLFVAKSDKDYVFGGKNADRYNEEGIFRRLDDIIQDYTSNSISPSGHRGILVEKAGVKGRITEFQNLLSEQIKQKSEMINKLTEQLITKENNYYTQFSKLETIMNQYNAQSSWLTQQLGQG</sequence>
<evidence type="ECO:0000313" key="8">
    <source>
        <dbReference type="EMBL" id="QGU95060.1"/>
    </source>
</evidence>
<dbReference type="InterPro" id="IPR040026">
    <property type="entry name" value="FliD"/>
</dbReference>
<evidence type="ECO:0000256" key="5">
    <source>
        <dbReference type="RuleBase" id="RU362066"/>
    </source>
</evidence>
<keyword evidence="8" id="KW-0966">Cell projection</keyword>
<dbReference type="Proteomes" id="UP000422764">
    <property type="component" value="Chromosome"/>
</dbReference>
<keyword evidence="9" id="KW-1185">Reference proteome</keyword>
<dbReference type="AlphaFoldDB" id="A0A6I6ES54"/>
<dbReference type="GO" id="GO:0009421">
    <property type="term" value="C:bacterial-type flagellum filament cap"/>
    <property type="evidence" value="ECO:0007669"/>
    <property type="project" value="InterPro"/>
</dbReference>
<comment type="subcellular location">
    <subcellularLocation>
        <location evidence="5">Secreted</location>
    </subcellularLocation>
    <subcellularLocation>
        <location evidence="5">Bacterial flagellum</location>
    </subcellularLocation>
</comment>
<keyword evidence="8" id="KW-0969">Cilium</keyword>
<feature type="domain" description="Flagellar hook-associated protein 2 N-terminal" evidence="6">
    <location>
        <begin position="16"/>
        <end position="117"/>
    </location>
</feature>
<evidence type="ECO:0000256" key="2">
    <source>
        <dbReference type="ARBA" id="ARBA00011255"/>
    </source>
</evidence>
<organism evidence="8 9">
    <name type="scientific">Clostridium bovifaecis</name>
    <dbReference type="NCBI Taxonomy" id="2184719"/>
    <lineage>
        <taxon>Bacteria</taxon>
        <taxon>Bacillati</taxon>
        <taxon>Bacillota</taxon>
        <taxon>Clostridia</taxon>
        <taxon>Eubacteriales</taxon>
        <taxon>Clostridiaceae</taxon>
        <taxon>Clostridium</taxon>
    </lineage>
</organism>
<dbReference type="GO" id="GO:0071973">
    <property type="term" value="P:bacterial-type flagellum-dependent cell motility"/>
    <property type="evidence" value="ECO:0007669"/>
    <property type="project" value="TreeGrafter"/>
</dbReference>
<feature type="domain" description="Flagellar hook-associated protein 2 C-terminal" evidence="7">
    <location>
        <begin position="553"/>
        <end position="838"/>
    </location>
</feature>
<keyword evidence="3 5" id="KW-0175">Coiled coil</keyword>
<keyword evidence="5" id="KW-0964">Secreted</keyword>
<evidence type="ECO:0000256" key="1">
    <source>
        <dbReference type="ARBA" id="ARBA00009764"/>
    </source>
</evidence>
<keyword evidence="4 5" id="KW-0975">Bacterial flagellum</keyword>
<comment type="similarity">
    <text evidence="1 5">Belongs to the FliD family.</text>
</comment>
<dbReference type="InterPro" id="IPR010809">
    <property type="entry name" value="FliD_C"/>
</dbReference>
<comment type="function">
    <text evidence="5">Required for morphogenesis and for the elongation of the flagellar filament by facilitating polymerization of the flagellin monomers at the tip of growing filament. Forms a capping structure, which prevents flagellin subunits (transported through the central channel of the flagellum) from leaking out without polymerization at the distal end.</text>
</comment>
<evidence type="ECO:0000256" key="4">
    <source>
        <dbReference type="ARBA" id="ARBA00023143"/>
    </source>
</evidence>
<reference evidence="8 9" key="1">
    <citation type="submission" date="2019-12" db="EMBL/GenBank/DDBJ databases">
        <title>Genome sequenceing of Clostridium bovifaecis.</title>
        <authorList>
            <person name="Yao Y."/>
        </authorList>
    </citation>
    <scope>NUCLEOTIDE SEQUENCE [LARGE SCALE GENOMIC DNA]</scope>
    <source>
        <strain evidence="8 9">BXX</strain>
    </source>
</reference>
<evidence type="ECO:0000259" key="7">
    <source>
        <dbReference type="Pfam" id="PF07195"/>
    </source>
</evidence>
<dbReference type="GO" id="GO:0009424">
    <property type="term" value="C:bacterial-type flagellum hook"/>
    <property type="evidence" value="ECO:0007669"/>
    <property type="project" value="UniProtKB-UniRule"/>
</dbReference>
<evidence type="ECO:0000256" key="3">
    <source>
        <dbReference type="ARBA" id="ARBA00023054"/>
    </source>
</evidence>
<dbReference type="InterPro" id="IPR003481">
    <property type="entry name" value="FliD_N"/>
</dbReference>
<dbReference type="PANTHER" id="PTHR30288">
    <property type="entry name" value="FLAGELLAR CAP/ASSEMBLY PROTEIN FLID"/>
    <property type="match status" value="1"/>
</dbReference>
<evidence type="ECO:0000259" key="6">
    <source>
        <dbReference type="Pfam" id="PF02465"/>
    </source>
</evidence>
<keyword evidence="8" id="KW-0282">Flagellum</keyword>
<dbReference type="PANTHER" id="PTHR30288:SF0">
    <property type="entry name" value="FLAGELLAR HOOK-ASSOCIATED PROTEIN 2"/>
    <property type="match status" value="1"/>
</dbReference>
<dbReference type="Pfam" id="PF02465">
    <property type="entry name" value="FliD_N"/>
    <property type="match status" value="1"/>
</dbReference>
<accession>A0A6I6ES54</accession>
<protein>
    <recommendedName>
        <fullName evidence="5">Flagellar hook-associated protein 2</fullName>
        <shortName evidence="5">HAP2</shortName>
    </recommendedName>
    <alternativeName>
        <fullName evidence="5">Flagellar cap protein</fullName>
    </alternativeName>
</protein>
<gene>
    <name evidence="8" type="primary">fliD</name>
    <name evidence="8" type="ORF">GOM49_08125</name>
</gene>